<accession>A0A6A1W5S7</accession>
<dbReference type="AlphaFoldDB" id="A0A6A1W5S7"/>
<dbReference type="SUPFAM" id="SSF51101">
    <property type="entry name" value="Mannose-binding lectins"/>
    <property type="match status" value="1"/>
</dbReference>
<proteinExistence type="inferred from homology"/>
<dbReference type="Gene3D" id="2.100.10.30">
    <property type="entry name" value="Jacalin-like lectin domain"/>
    <property type="match status" value="1"/>
</dbReference>
<dbReference type="Proteomes" id="UP000516437">
    <property type="component" value="Chromosome 3"/>
</dbReference>
<dbReference type="PROSITE" id="PS51752">
    <property type="entry name" value="JACALIN_LECTIN"/>
    <property type="match status" value="1"/>
</dbReference>
<dbReference type="PANTHER" id="PTHR46506">
    <property type="entry name" value="OS05G0143600 PROTEIN"/>
    <property type="match status" value="1"/>
</dbReference>
<evidence type="ECO:0000256" key="1">
    <source>
        <dbReference type="ARBA" id="ARBA00006568"/>
    </source>
</evidence>
<name>A0A6A1W5S7_9ROSI</name>
<keyword evidence="5" id="KW-1185">Reference proteome</keyword>
<comment type="similarity">
    <text evidence="1">Belongs to the jacalin lectin family.</text>
</comment>
<reference evidence="4 5" key="1">
    <citation type="journal article" date="2019" name="Plant Biotechnol. J.">
        <title>The red bayberry genome and genetic basis of sex determination.</title>
        <authorList>
            <person name="Jia H.M."/>
            <person name="Jia H.J."/>
            <person name="Cai Q.L."/>
            <person name="Wang Y."/>
            <person name="Zhao H.B."/>
            <person name="Yang W.F."/>
            <person name="Wang G.Y."/>
            <person name="Li Y.H."/>
            <person name="Zhan D.L."/>
            <person name="Shen Y.T."/>
            <person name="Niu Q.F."/>
            <person name="Chang L."/>
            <person name="Qiu J."/>
            <person name="Zhao L."/>
            <person name="Xie H.B."/>
            <person name="Fu W.Y."/>
            <person name="Jin J."/>
            <person name="Li X.W."/>
            <person name="Jiao Y."/>
            <person name="Zhou C.C."/>
            <person name="Tu T."/>
            <person name="Chai C.Y."/>
            <person name="Gao J.L."/>
            <person name="Fan L.J."/>
            <person name="van de Weg E."/>
            <person name="Wang J.Y."/>
            <person name="Gao Z.S."/>
        </authorList>
    </citation>
    <scope>NUCLEOTIDE SEQUENCE [LARGE SCALE GENOMIC DNA]</scope>
    <source>
        <tissue evidence="4">Leaves</tissue>
    </source>
</reference>
<evidence type="ECO:0000256" key="2">
    <source>
        <dbReference type="ARBA" id="ARBA00022734"/>
    </source>
</evidence>
<comment type="caution">
    <text evidence="4">The sequence shown here is derived from an EMBL/GenBank/DDBJ whole genome shotgun (WGS) entry which is preliminary data.</text>
</comment>
<dbReference type="EMBL" id="RXIC02000021">
    <property type="protein sequence ID" value="KAB1220612.1"/>
    <property type="molecule type" value="Genomic_DNA"/>
</dbReference>
<organism evidence="4 5">
    <name type="scientific">Morella rubra</name>
    <name type="common">Chinese bayberry</name>
    <dbReference type="NCBI Taxonomy" id="262757"/>
    <lineage>
        <taxon>Eukaryota</taxon>
        <taxon>Viridiplantae</taxon>
        <taxon>Streptophyta</taxon>
        <taxon>Embryophyta</taxon>
        <taxon>Tracheophyta</taxon>
        <taxon>Spermatophyta</taxon>
        <taxon>Magnoliopsida</taxon>
        <taxon>eudicotyledons</taxon>
        <taxon>Gunneridae</taxon>
        <taxon>Pentapetalae</taxon>
        <taxon>rosids</taxon>
        <taxon>fabids</taxon>
        <taxon>Fagales</taxon>
        <taxon>Myricaceae</taxon>
        <taxon>Morella</taxon>
    </lineage>
</organism>
<dbReference type="InterPro" id="IPR036404">
    <property type="entry name" value="Jacalin-like_lectin_dom_sf"/>
</dbReference>
<dbReference type="GO" id="GO:0030246">
    <property type="term" value="F:carbohydrate binding"/>
    <property type="evidence" value="ECO:0007669"/>
    <property type="project" value="UniProtKB-KW"/>
</dbReference>
<dbReference type="OrthoDB" id="581739at2759"/>
<feature type="domain" description="Jacalin-type lectin" evidence="3">
    <location>
        <begin position="1"/>
        <end position="130"/>
    </location>
</feature>
<sequence>MAFSNACRSRDVYMLVFVMVQAASLSVEESLKIGPWGGEGGIEWSFKPSQGGSINEIAVTMLLMFQDEEEETSDLLAISFKTDNGDAKYGPYGSETGTPFSLPMEGGAIVEFHGRADNKGVHAIGVYVVPKGFLVTSNSKCRVKPKVDELYRQDRGLGEGLLGSSGMTEYLGGYMNYIWNQETSKFIRYK</sequence>
<keyword evidence="2" id="KW-0430">Lectin</keyword>
<gene>
    <name evidence="4" type="ORF">CJ030_MR3G006426</name>
</gene>
<evidence type="ECO:0000259" key="3">
    <source>
        <dbReference type="PROSITE" id="PS51752"/>
    </source>
</evidence>
<dbReference type="InterPro" id="IPR001229">
    <property type="entry name" value="Jacalin-like_lectin_dom"/>
</dbReference>
<evidence type="ECO:0000313" key="4">
    <source>
        <dbReference type="EMBL" id="KAB1220612.1"/>
    </source>
</evidence>
<protein>
    <submittedName>
        <fullName evidence="4">Agglutinin</fullName>
    </submittedName>
</protein>
<evidence type="ECO:0000313" key="5">
    <source>
        <dbReference type="Proteomes" id="UP000516437"/>
    </source>
</evidence>
<dbReference type="Pfam" id="PF01419">
    <property type="entry name" value="Jacalin"/>
    <property type="match status" value="1"/>
</dbReference>